<evidence type="ECO:0000256" key="3">
    <source>
        <dbReference type="ARBA" id="ARBA00022525"/>
    </source>
</evidence>
<dbReference type="InterPro" id="IPR035914">
    <property type="entry name" value="Sperma_CUB_dom_sf"/>
</dbReference>
<dbReference type="RefSeq" id="XP_008569334.1">
    <property type="nucleotide sequence ID" value="XM_008571112.1"/>
</dbReference>
<sequence>MTTIVSAQWTEANVDCGGHITDGSGHIAAYAGKNTECVWVIENEPPVKVSLILYYFQFEGAPHDCEKEYVELLDGPLGSPSLGKICESYTEFYSSSSNIMTIKYSRIPSQPPTLFHMGYDRITYGR</sequence>
<dbReference type="SUPFAM" id="SSF49854">
    <property type="entry name" value="Spermadhesin, CUB domain"/>
    <property type="match status" value="1"/>
</dbReference>
<organism evidence="7 8">
    <name type="scientific">Galeopterus variegatus</name>
    <name type="common">Malayan flying lemur</name>
    <name type="synonym">Cynocephalus variegatus</name>
    <dbReference type="NCBI Taxonomy" id="482537"/>
    <lineage>
        <taxon>Eukaryota</taxon>
        <taxon>Metazoa</taxon>
        <taxon>Chordata</taxon>
        <taxon>Craniata</taxon>
        <taxon>Vertebrata</taxon>
        <taxon>Euteleostomi</taxon>
        <taxon>Mammalia</taxon>
        <taxon>Eutheria</taxon>
        <taxon>Euarchontoglires</taxon>
        <taxon>Dermoptera</taxon>
        <taxon>Cynocephalidae</taxon>
        <taxon>Galeopterus</taxon>
    </lineage>
</organism>
<gene>
    <name evidence="8" type="primary">LOC103589206</name>
</gene>
<comment type="caution">
    <text evidence="5">Lacks conserved residue(s) required for the propagation of feature annotation.</text>
</comment>
<dbReference type="GeneID" id="103589206"/>
<proteinExistence type="inferred from homology"/>
<evidence type="ECO:0000256" key="2">
    <source>
        <dbReference type="ARBA" id="ARBA00010668"/>
    </source>
</evidence>
<dbReference type="InterPro" id="IPR000124">
    <property type="entry name" value="Spermadhesin"/>
</dbReference>
<name>A0ABM0QLU3_GALVR</name>
<keyword evidence="3" id="KW-0964">Secreted</keyword>
<dbReference type="PROSITE" id="PS00986">
    <property type="entry name" value="SPERMADHESIN_2"/>
    <property type="match status" value="1"/>
</dbReference>
<dbReference type="Pfam" id="PF00431">
    <property type="entry name" value="CUB"/>
    <property type="match status" value="1"/>
</dbReference>
<comment type="similarity">
    <text evidence="2">Belongs to the spermadhesin family.</text>
</comment>
<evidence type="ECO:0000256" key="4">
    <source>
        <dbReference type="ARBA" id="ARBA00023157"/>
    </source>
</evidence>
<evidence type="ECO:0000259" key="6">
    <source>
        <dbReference type="PROSITE" id="PS01180"/>
    </source>
</evidence>
<keyword evidence="7" id="KW-1185">Reference proteome</keyword>
<keyword evidence="4" id="KW-1015">Disulfide bond</keyword>
<dbReference type="PROSITE" id="PS01180">
    <property type="entry name" value="CUB"/>
    <property type="match status" value="1"/>
</dbReference>
<evidence type="ECO:0000256" key="1">
    <source>
        <dbReference type="ARBA" id="ARBA00004613"/>
    </source>
</evidence>
<feature type="domain" description="CUB" evidence="6">
    <location>
        <begin position="16"/>
        <end position="122"/>
    </location>
</feature>
<comment type="subcellular location">
    <subcellularLocation>
        <location evidence="1">Secreted</location>
    </subcellularLocation>
</comment>
<dbReference type="Proteomes" id="UP000694923">
    <property type="component" value="Unplaced"/>
</dbReference>
<dbReference type="Gene3D" id="2.60.120.290">
    <property type="entry name" value="Spermadhesin, CUB domain"/>
    <property type="match status" value="1"/>
</dbReference>
<protein>
    <submittedName>
        <fullName evidence="8">Spermadhesin-1</fullName>
    </submittedName>
</protein>
<dbReference type="SMART" id="SM00042">
    <property type="entry name" value="CUB"/>
    <property type="match status" value="1"/>
</dbReference>
<evidence type="ECO:0000313" key="8">
    <source>
        <dbReference type="RefSeq" id="XP_008569334.1"/>
    </source>
</evidence>
<dbReference type="CDD" id="cd00041">
    <property type="entry name" value="CUB"/>
    <property type="match status" value="1"/>
</dbReference>
<dbReference type="InterPro" id="IPR000859">
    <property type="entry name" value="CUB_dom"/>
</dbReference>
<accession>A0ABM0QLU3</accession>
<evidence type="ECO:0000313" key="7">
    <source>
        <dbReference type="Proteomes" id="UP000694923"/>
    </source>
</evidence>
<evidence type="ECO:0000256" key="5">
    <source>
        <dbReference type="PROSITE-ProRule" id="PRU00059"/>
    </source>
</evidence>
<reference evidence="8" key="1">
    <citation type="submission" date="2025-08" db="UniProtKB">
        <authorList>
            <consortium name="RefSeq"/>
        </authorList>
    </citation>
    <scope>IDENTIFICATION</scope>
</reference>